<dbReference type="Pfam" id="PF12999">
    <property type="entry name" value="PRKCSH-like"/>
    <property type="match status" value="2"/>
</dbReference>
<feature type="domain" description="MRH" evidence="7">
    <location>
        <begin position="455"/>
        <end position="569"/>
    </location>
</feature>
<evidence type="ECO:0000256" key="3">
    <source>
        <dbReference type="ARBA" id="ARBA00022824"/>
    </source>
</evidence>
<protein>
    <recommendedName>
        <fullName evidence="1">Glucosidase 2 subunit beta</fullName>
    </recommendedName>
</protein>
<accession>A0A1Q8S0P0</accession>
<dbReference type="Pfam" id="PF13015">
    <property type="entry name" value="PRKCSH_1"/>
    <property type="match status" value="1"/>
</dbReference>
<dbReference type="OrthoDB" id="28322at2759"/>
<dbReference type="PANTHER" id="PTHR12630:SF1">
    <property type="entry name" value="GLUCOSIDASE 2 SUBUNIT BETA"/>
    <property type="match status" value="1"/>
</dbReference>
<dbReference type="InterPro" id="IPR039794">
    <property type="entry name" value="Gtb1-like"/>
</dbReference>
<feature type="coiled-coil region" evidence="5">
    <location>
        <begin position="416"/>
        <end position="443"/>
    </location>
</feature>
<keyword evidence="4" id="KW-1015">Disulfide bond</keyword>
<evidence type="ECO:0000313" key="8">
    <source>
        <dbReference type="EMBL" id="OLN94150.1"/>
    </source>
</evidence>
<keyword evidence="9" id="KW-1185">Reference proteome</keyword>
<dbReference type="EMBL" id="MPGH01000046">
    <property type="protein sequence ID" value="OLN94150.1"/>
    <property type="molecule type" value="Genomic_DNA"/>
</dbReference>
<dbReference type="SUPFAM" id="SSF50911">
    <property type="entry name" value="Mannose 6-phosphate receptor domain"/>
    <property type="match status" value="1"/>
</dbReference>
<evidence type="ECO:0000256" key="6">
    <source>
        <dbReference type="SAM" id="SignalP"/>
    </source>
</evidence>
<dbReference type="GO" id="GO:0017177">
    <property type="term" value="C:glucosidase II complex"/>
    <property type="evidence" value="ECO:0007669"/>
    <property type="project" value="TreeGrafter"/>
</dbReference>
<keyword evidence="3" id="KW-0256">Endoplasmic reticulum</keyword>
<feature type="coiled-coil region" evidence="5">
    <location>
        <begin position="152"/>
        <end position="282"/>
    </location>
</feature>
<dbReference type="AlphaFoldDB" id="A0A1Q8S0P0"/>
<comment type="caution">
    <text evidence="8">The sequence shown here is derived from an EMBL/GenBank/DDBJ whole genome shotgun (WGS) entry which is preliminary data.</text>
</comment>
<evidence type="ECO:0000256" key="2">
    <source>
        <dbReference type="ARBA" id="ARBA00022729"/>
    </source>
</evidence>
<dbReference type="PROSITE" id="PS51914">
    <property type="entry name" value="MRH"/>
    <property type="match status" value="1"/>
</dbReference>
<proteinExistence type="predicted"/>
<feature type="chain" id="PRO_5012299611" description="Glucosidase 2 subunit beta" evidence="6">
    <location>
        <begin position="23"/>
        <end position="582"/>
    </location>
</feature>
<name>A0A1Q8S0P0_9PEZI</name>
<dbReference type="InterPro" id="IPR036607">
    <property type="entry name" value="PRKCSH"/>
</dbReference>
<organism evidence="8 9">
    <name type="scientific">Colletotrichum chlorophyti</name>
    <dbReference type="NCBI Taxonomy" id="708187"/>
    <lineage>
        <taxon>Eukaryota</taxon>
        <taxon>Fungi</taxon>
        <taxon>Dikarya</taxon>
        <taxon>Ascomycota</taxon>
        <taxon>Pezizomycotina</taxon>
        <taxon>Sordariomycetes</taxon>
        <taxon>Hypocreomycetidae</taxon>
        <taxon>Glomerellales</taxon>
        <taxon>Glomerellaceae</taxon>
        <taxon>Colletotrichum</taxon>
    </lineage>
</organism>
<keyword evidence="2 6" id="KW-0732">Signal</keyword>
<dbReference type="InterPro" id="IPR044865">
    <property type="entry name" value="MRH_dom"/>
</dbReference>
<dbReference type="Gene3D" id="1.10.287.1490">
    <property type="match status" value="1"/>
</dbReference>
<sequence length="582" mass="65221">MRTSSSLVLASTLLSATVPVTANSVPRGVGPEFVKFYESKDTFSCVSHPEIKLSFKQVNDNSCDCPDGSDEPGTSACSILDPLSPIQPFAGSLTGTTNTTNALPGFWCANDGHIGAYVPFMFVNDGHCDYDICCDGSEEYSNVGGVKCENKCAEIGKEYRRVEAERKNALEKAAKRRKTMAKESKELRRRVEAKVNTLKDEVKGLETKKDELEKKLQEVERSEKGKVVKGAGSGGKLGTLVNLAKTRITELRETLEDVVAQRDELKSKVQELEGILSRFKDEYNPNFNDEGVKRAVKGWEDYAANLANEILPDGLEADIKEVLVEDSETSGINWKEFEEEEASDTDIRRMPPPPCTIRLSNAYQRLVYNFEAYLPESVREFVHGKLNILRVWLIENGLMADNTKPGVESRLVTAAREAFNSANGELLDKKRQLESEEKELEKDYGADDIFRVLKDKCVSTEVGEYEYELCWMDKTFQKSKKGGGNTNMGNFVRIDREMADDEERIDGKSLGKGLRMVLRYENGQGCWNGPQRRTDVWLACSETEELWKVSESEKCVYKMEVGTPAACDELLTPPEPRSKDEL</sequence>
<evidence type="ECO:0000259" key="7">
    <source>
        <dbReference type="PROSITE" id="PS51914"/>
    </source>
</evidence>
<evidence type="ECO:0000256" key="5">
    <source>
        <dbReference type="SAM" id="Coils"/>
    </source>
</evidence>
<dbReference type="Proteomes" id="UP000186583">
    <property type="component" value="Unassembled WGS sequence"/>
</dbReference>
<dbReference type="PANTHER" id="PTHR12630">
    <property type="entry name" value="N-LINKED OLIGOSACCHARIDE PROCESSING"/>
    <property type="match status" value="1"/>
</dbReference>
<dbReference type="InterPro" id="IPR028146">
    <property type="entry name" value="PRKCSH_N"/>
</dbReference>
<dbReference type="GO" id="GO:0006491">
    <property type="term" value="P:N-glycan processing"/>
    <property type="evidence" value="ECO:0007669"/>
    <property type="project" value="TreeGrafter"/>
</dbReference>
<dbReference type="Gene3D" id="2.70.130.10">
    <property type="entry name" value="Mannose-6-phosphate receptor binding domain"/>
    <property type="match status" value="1"/>
</dbReference>
<feature type="signal peptide" evidence="6">
    <location>
        <begin position="1"/>
        <end position="22"/>
    </location>
</feature>
<reference evidence="8 9" key="1">
    <citation type="submission" date="2016-11" db="EMBL/GenBank/DDBJ databases">
        <title>Draft Genome Assembly of Colletotrichum chlorophyti a pathogen of herbaceous plants.</title>
        <authorList>
            <person name="Gan P."/>
            <person name="Narusaka M."/>
            <person name="Tsushima A."/>
            <person name="Narusaka Y."/>
            <person name="Takano Y."/>
            <person name="Shirasu K."/>
        </authorList>
    </citation>
    <scope>NUCLEOTIDE SEQUENCE [LARGE SCALE GENOMIC DNA]</scope>
    <source>
        <strain evidence="8 9">NTL11</strain>
    </source>
</reference>
<keyword evidence="5" id="KW-0175">Coiled coil</keyword>
<evidence type="ECO:0000256" key="4">
    <source>
        <dbReference type="ARBA" id="ARBA00023157"/>
    </source>
</evidence>
<gene>
    <name evidence="8" type="ORF">CCHL11_07175</name>
</gene>
<dbReference type="InterPro" id="IPR009011">
    <property type="entry name" value="Man6P_isomerase_rcpt-bd_dom_sf"/>
</dbReference>
<dbReference type="STRING" id="708187.A0A1Q8S0P0"/>
<evidence type="ECO:0000256" key="1">
    <source>
        <dbReference type="ARBA" id="ARBA00022387"/>
    </source>
</evidence>
<evidence type="ECO:0000313" key="9">
    <source>
        <dbReference type="Proteomes" id="UP000186583"/>
    </source>
</evidence>